<dbReference type="RefSeq" id="WP_090698461.1">
    <property type="nucleotide sequence ID" value="NZ_FOSP01000008.1"/>
</dbReference>
<dbReference type="PANTHER" id="PTHR43883">
    <property type="entry name" value="SLR0207 PROTEIN"/>
    <property type="match status" value="1"/>
</dbReference>
<dbReference type="InterPro" id="IPR052732">
    <property type="entry name" value="Cell-binding_unc_protein"/>
</dbReference>
<sequence>MKKNHTPQPELIKSLMQPDVYHHPVKNIQLIETHISWVILTGDFAYKIKKPCNLGFLDFSSLQKRRFFCNEELRLNKRLAAPIYLGIVKITGDPKHPILNGTGKAIEYALKMIQFSQQAQLDNMLTNDKLENRHIDAFAKLVAKFHQHSKIAEYATNFGNPQRINHATQKIFTNIRACSDMNQFSGQLAKLDLWHQSVFKTLTPLFEQRKNNGFIRECHGDMHLRNLVWLNNQPIAFDCLEFDPDLRWIDTLSEVAFLVMDLQSRKLPQLAQRFLNLYLEQCGDYKGLKVFRYYLVYRALVRVMVNAIRAAQSDIVKSEQRQTENELQSYLKLALSYIIHTKTMLIITRGLSASGKSTLSQSLLEFIGAIRIRSDVERKRLLGIDSVSPSQNLVNKGIYSSKTTVKTYARLKSLAEHILRADYPVIIDAAFLKYTQRQCFQKLAHSKQMPFIILELTASADTLRQRIQARSHDVSDADISILEHQLVTTEPLHDDELPYRILIDTEKTVNLEKLKSMIMQKCNAN</sequence>
<dbReference type="AlphaFoldDB" id="A0A1I4A898"/>
<dbReference type="SUPFAM" id="SSF56112">
    <property type="entry name" value="Protein kinase-like (PK-like)"/>
    <property type="match status" value="1"/>
</dbReference>
<dbReference type="Pfam" id="PF13671">
    <property type="entry name" value="AAA_33"/>
    <property type="match status" value="1"/>
</dbReference>
<proteinExistence type="predicted"/>
<protein>
    <recommendedName>
        <fullName evidence="1">Aminoglycoside phosphotransferase domain-containing protein</fullName>
    </recommendedName>
</protein>
<dbReference type="InterPro" id="IPR027417">
    <property type="entry name" value="P-loop_NTPase"/>
</dbReference>
<dbReference type="Gene3D" id="3.40.50.300">
    <property type="entry name" value="P-loop containing nucleotide triphosphate hydrolases"/>
    <property type="match status" value="1"/>
</dbReference>
<dbReference type="Proteomes" id="UP000199533">
    <property type="component" value="Unassembled WGS sequence"/>
</dbReference>
<dbReference type="STRING" id="52441.SAMN05216302_100873"/>
<dbReference type="PANTHER" id="PTHR43883:SF1">
    <property type="entry name" value="GLUCONOKINASE"/>
    <property type="match status" value="1"/>
</dbReference>
<name>A0A1I4A898_9PROT</name>
<dbReference type="EMBL" id="FOSP01000008">
    <property type="protein sequence ID" value="SFK52605.1"/>
    <property type="molecule type" value="Genomic_DNA"/>
</dbReference>
<organism evidence="2 3">
    <name type="scientific">Nitrosomonas aestuarii</name>
    <dbReference type="NCBI Taxonomy" id="52441"/>
    <lineage>
        <taxon>Bacteria</taxon>
        <taxon>Pseudomonadati</taxon>
        <taxon>Pseudomonadota</taxon>
        <taxon>Betaproteobacteria</taxon>
        <taxon>Nitrosomonadales</taxon>
        <taxon>Nitrosomonadaceae</taxon>
        <taxon>Nitrosomonas</taxon>
    </lineage>
</organism>
<dbReference type="SUPFAM" id="SSF52540">
    <property type="entry name" value="P-loop containing nucleoside triphosphate hydrolases"/>
    <property type="match status" value="1"/>
</dbReference>
<gene>
    <name evidence="2" type="ORF">SAMN05216302_100873</name>
</gene>
<dbReference type="OrthoDB" id="9810277at2"/>
<accession>A0A1I4A898</accession>
<feature type="domain" description="Aminoglycoside phosphotransferase" evidence="1">
    <location>
        <begin position="129"/>
        <end position="288"/>
    </location>
</feature>
<keyword evidence="3" id="KW-1185">Reference proteome</keyword>
<dbReference type="Pfam" id="PF01636">
    <property type="entry name" value="APH"/>
    <property type="match status" value="1"/>
</dbReference>
<dbReference type="InterPro" id="IPR002575">
    <property type="entry name" value="Aminoglycoside_PTrfase"/>
</dbReference>
<evidence type="ECO:0000313" key="3">
    <source>
        <dbReference type="Proteomes" id="UP000199533"/>
    </source>
</evidence>
<evidence type="ECO:0000259" key="1">
    <source>
        <dbReference type="Pfam" id="PF01636"/>
    </source>
</evidence>
<evidence type="ECO:0000313" key="2">
    <source>
        <dbReference type="EMBL" id="SFK52605.1"/>
    </source>
</evidence>
<reference evidence="3" key="1">
    <citation type="submission" date="2016-10" db="EMBL/GenBank/DDBJ databases">
        <authorList>
            <person name="Varghese N."/>
            <person name="Submissions S."/>
        </authorList>
    </citation>
    <scope>NUCLEOTIDE SEQUENCE [LARGE SCALE GENOMIC DNA]</scope>
    <source>
        <strain evidence="3">Nm69</strain>
    </source>
</reference>
<dbReference type="InterPro" id="IPR011009">
    <property type="entry name" value="Kinase-like_dom_sf"/>
</dbReference>